<keyword evidence="1" id="KW-0697">Rotamase</keyword>
<dbReference type="SUPFAM" id="SSF109998">
    <property type="entry name" value="Triger factor/SurA peptide-binding domain-like"/>
    <property type="match status" value="1"/>
</dbReference>
<reference evidence="4" key="3">
    <citation type="submission" date="2023-06" db="EMBL/GenBank/DDBJ databases">
        <authorList>
            <person name="Lucena T."/>
            <person name="Sun Q."/>
        </authorList>
    </citation>
    <scope>NUCLEOTIDE SEQUENCE</scope>
    <source>
        <strain evidence="4">CECT 7184</strain>
    </source>
</reference>
<dbReference type="PANTHER" id="PTHR47245:SF2">
    <property type="entry name" value="PEPTIDYL-PROLYL CIS-TRANS ISOMERASE HP_0175-RELATED"/>
    <property type="match status" value="1"/>
</dbReference>
<dbReference type="PANTHER" id="PTHR47245">
    <property type="entry name" value="PEPTIDYLPROLYL ISOMERASE"/>
    <property type="match status" value="1"/>
</dbReference>
<dbReference type="Proteomes" id="UP001242368">
    <property type="component" value="Unassembled WGS sequence"/>
</dbReference>
<name>A0ABT8CTZ6_9FLAO</name>
<keyword evidence="1 4" id="KW-0413">Isomerase</keyword>
<evidence type="ECO:0000259" key="3">
    <source>
        <dbReference type="PROSITE" id="PS50198"/>
    </source>
</evidence>
<dbReference type="Gene3D" id="3.10.50.40">
    <property type="match status" value="2"/>
</dbReference>
<comment type="caution">
    <text evidence="4">The sequence shown here is derived from an EMBL/GenBank/DDBJ whole genome shotgun (WGS) entry which is preliminary data.</text>
</comment>
<dbReference type="EMBL" id="JAUFQU010000019">
    <property type="protein sequence ID" value="MDN3709134.1"/>
    <property type="molecule type" value="Genomic_DNA"/>
</dbReference>
<dbReference type="Pfam" id="PF00639">
    <property type="entry name" value="Rotamase"/>
    <property type="match status" value="2"/>
</dbReference>
<dbReference type="RefSeq" id="WP_290363849.1">
    <property type="nucleotide sequence ID" value="NZ_JAUFQU010000001.1"/>
</dbReference>
<evidence type="ECO:0000313" key="6">
    <source>
        <dbReference type="Proteomes" id="UP001242368"/>
    </source>
</evidence>
<accession>A0ABT8CTZ6</accession>
<dbReference type="InterPro" id="IPR027304">
    <property type="entry name" value="Trigger_fact/SurA_dom_sf"/>
</dbReference>
<dbReference type="InterPro" id="IPR000297">
    <property type="entry name" value="PPIase_PpiC"/>
</dbReference>
<dbReference type="GO" id="GO:0003755">
    <property type="term" value="F:peptidyl-prolyl cis-trans isomerase activity"/>
    <property type="evidence" value="ECO:0007669"/>
    <property type="project" value="UniProtKB-EC"/>
</dbReference>
<dbReference type="InterPro" id="IPR050245">
    <property type="entry name" value="PrsA_foldase"/>
</dbReference>
<keyword evidence="2" id="KW-0732">Signal</keyword>
<keyword evidence="6" id="KW-1185">Reference proteome</keyword>
<evidence type="ECO:0000256" key="1">
    <source>
        <dbReference type="PROSITE-ProRule" id="PRU00278"/>
    </source>
</evidence>
<dbReference type="Gene3D" id="1.10.4030.10">
    <property type="entry name" value="Porin chaperone SurA, peptide-binding domain"/>
    <property type="match status" value="1"/>
</dbReference>
<evidence type="ECO:0000313" key="4">
    <source>
        <dbReference type="EMBL" id="MDN3707900.1"/>
    </source>
</evidence>
<dbReference type="EC" id="5.2.1.8" evidence="4"/>
<evidence type="ECO:0000256" key="2">
    <source>
        <dbReference type="SAM" id="SignalP"/>
    </source>
</evidence>
<proteinExistence type="predicted"/>
<dbReference type="InterPro" id="IPR046357">
    <property type="entry name" value="PPIase_dom_sf"/>
</dbReference>
<feature type="domain" description="PpiC" evidence="3">
    <location>
        <begin position="279"/>
        <end position="375"/>
    </location>
</feature>
<sequence length="454" mass="51980">MKVIFKNTLLLFALLATFCSGFAQQSKKRIDGVVAIVGEHIILDSDIDIGFVEAKAVGYDVSNASRCEILGTLLENKLFMHQAVQDSIVVTKEEVNYEFDSQLDRMVESAGSLSNVLDFYKKKSVDEVRESLSTLIENNMLASRMQQKIVEHVQITPEEVRQYYMTIPKEQLPMIGEEVELAEIVVKPEITKEQRQAVIDKLNEIRQDVMEGDSFQNKVYMYTEDPGSISTGGFYVVDKKSQFAKEFKDTAFSLKVGEISEPFLTEFGYHIILLEDIKDNKLQVRHILMAPKPTEAAIEAAKEKIAKIRSEIVNNQISFGDAARKYSDAEDSKNSGGIYLNPMTRDTRFEVNRIQDKYLYSMVSGLGLNEISQPVFVNDMYTRQNFYRMVQVTKKIDEHLADYDHDYLKIKDNALNVKQSKIIGEWITKKIKDTYVQLSPDYKDCTFKSNWSKK</sequence>
<dbReference type="EMBL" id="JAUFQU010000001">
    <property type="protein sequence ID" value="MDN3707900.1"/>
    <property type="molecule type" value="Genomic_DNA"/>
</dbReference>
<evidence type="ECO:0000313" key="5">
    <source>
        <dbReference type="EMBL" id="MDN3709134.1"/>
    </source>
</evidence>
<reference evidence="6" key="2">
    <citation type="journal article" date="2019" name="Int. J. Syst. Evol. Microbiol.">
        <title>The Global Catalogue of Microorganisms (GCM) 10K type strain sequencing project: providing services to taxonomists for standard genome sequencing and annotation.</title>
        <authorList>
            <consortium name="The Broad Institute Genomics Platform"/>
            <consortium name="The Broad Institute Genome Sequencing Center for Infectious Disease"/>
            <person name="Wu L."/>
            <person name="Ma J."/>
        </authorList>
    </citation>
    <scope>NUCLEOTIDE SEQUENCE [LARGE SCALE GENOMIC DNA]</scope>
    <source>
        <strain evidence="6">CECT 7184</strain>
    </source>
</reference>
<gene>
    <name evidence="4" type="ORF">QW060_12355</name>
    <name evidence="5" type="ORF">QW060_18985</name>
</gene>
<feature type="domain" description="PpiC" evidence="3">
    <location>
        <begin position="176"/>
        <end position="276"/>
    </location>
</feature>
<feature type="signal peptide" evidence="2">
    <location>
        <begin position="1"/>
        <end position="23"/>
    </location>
</feature>
<dbReference type="SUPFAM" id="SSF54534">
    <property type="entry name" value="FKBP-like"/>
    <property type="match status" value="2"/>
</dbReference>
<dbReference type="PROSITE" id="PS50198">
    <property type="entry name" value="PPIC_PPIASE_2"/>
    <property type="match status" value="2"/>
</dbReference>
<protein>
    <submittedName>
        <fullName evidence="4">Peptidylprolyl isomerase</fullName>
        <ecNumber evidence="4">5.2.1.8</ecNumber>
    </submittedName>
</protein>
<organism evidence="4 6">
    <name type="scientific">Paenimyroides ceti</name>
    <dbReference type="NCBI Taxonomy" id="395087"/>
    <lineage>
        <taxon>Bacteria</taxon>
        <taxon>Pseudomonadati</taxon>
        <taxon>Bacteroidota</taxon>
        <taxon>Flavobacteriia</taxon>
        <taxon>Flavobacteriales</taxon>
        <taxon>Flavobacteriaceae</taxon>
        <taxon>Paenimyroides</taxon>
    </lineage>
</organism>
<feature type="chain" id="PRO_5045032491" evidence="2">
    <location>
        <begin position="24"/>
        <end position="454"/>
    </location>
</feature>
<reference evidence="4" key="1">
    <citation type="journal article" date="2014" name="Int. J. Syst. Evol. Microbiol.">
        <title>Complete genome of a new Firmicutes species belonging to the dominant human colonic microbiota ('Ruminococcus bicirculans') reveals two chromosomes and a selective capacity to utilize plant glucans.</title>
        <authorList>
            <consortium name="NISC Comparative Sequencing Program"/>
            <person name="Wegmann U."/>
            <person name="Louis P."/>
            <person name="Goesmann A."/>
            <person name="Henrissat B."/>
            <person name="Duncan S.H."/>
            <person name="Flint H.J."/>
        </authorList>
    </citation>
    <scope>NUCLEOTIDE SEQUENCE</scope>
    <source>
        <strain evidence="4">CECT 7184</strain>
    </source>
</reference>